<name>A0A285MVX3_9FLAO</name>
<dbReference type="AlphaFoldDB" id="A0A285MVX3"/>
<dbReference type="OrthoDB" id="1434917at2"/>
<dbReference type="Gene3D" id="1.20.120.450">
    <property type="entry name" value="dinb family like domain"/>
    <property type="match status" value="1"/>
</dbReference>
<reference evidence="3" key="1">
    <citation type="submission" date="2017-09" db="EMBL/GenBank/DDBJ databases">
        <authorList>
            <person name="Varghese N."/>
            <person name="Submissions S."/>
        </authorList>
    </citation>
    <scope>NUCLEOTIDE SEQUENCE [LARGE SCALE GENOMIC DNA]</scope>
    <source>
        <strain evidence="3">DSM 25885</strain>
    </source>
</reference>
<dbReference type="EMBL" id="OBEH01000002">
    <property type="protein sequence ID" value="SNY99956.1"/>
    <property type="molecule type" value="Genomic_DNA"/>
</dbReference>
<evidence type="ECO:0000313" key="3">
    <source>
        <dbReference type="Proteomes" id="UP000219048"/>
    </source>
</evidence>
<dbReference type="RefSeq" id="WP_097045406.1">
    <property type="nucleotide sequence ID" value="NZ_OBEH01000002.1"/>
</dbReference>
<proteinExistence type="predicted"/>
<accession>A0A285MVX3</accession>
<keyword evidence="3" id="KW-1185">Reference proteome</keyword>
<feature type="domain" description="DinB-like" evidence="1">
    <location>
        <begin position="12"/>
        <end position="150"/>
    </location>
</feature>
<dbReference type="Pfam" id="PF12867">
    <property type="entry name" value="DinB_2"/>
    <property type="match status" value="1"/>
</dbReference>
<dbReference type="SUPFAM" id="SSF109854">
    <property type="entry name" value="DinB/YfiT-like putative metalloenzymes"/>
    <property type="match status" value="1"/>
</dbReference>
<evidence type="ECO:0000313" key="2">
    <source>
        <dbReference type="EMBL" id="SNY99956.1"/>
    </source>
</evidence>
<organism evidence="2 3">
    <name type="scientific">Flagellimonas pacifica</name>
    <dbReference type="NCBI Taxonomy" id="1247520"/>
    <lineage>
        <taxon>Bacteria</taxon>
        <taxon>Pseudomonadati</taxon>
        <taxon>Bacteroidota</taxon>
        <taxon>Flavobacteriia</taxon>
        <taxon>Flavobacteriales</taxon>
        <taxon>Flavobacteriaceae</taxon>
        <taxon>Flagellimonas</taxon>
    </lineage>
</organism>
<dbReference type="InterPro" id="IPR034660">
    <property type="entry name" value="DinB/YfiT-like"/>
</dbReference>
<sequence>MNFELNKAISVLERTPSTLISLLNDLPKEWTQENEGDSTWSPFDVVGHLIHGEKTDWMVRTEIILGDSPNKEFEPFDRFAQFENSKGKTLKVLLEQFKELRAENLKTLRVKNISAADYSRKGIHPEFGAITLSQLLSAWVVHDLGHIAQISRVMAKQYKEEVGPWPKYLTILNSTPKE</sequence>
<dbReference type="InterPro" id="IPR024775">
    <property type="entry name" value="DinB-like"/>
</dbReference>
<dbReference type="Proteomes" id="UP000219048">
    <property type="component" value="Unassembled WGS sequence"/>
</dbReference>
<gene>
    <name evidence="2" type="ORF">SAMN06265377_1771</name>
</gene>
<evidence type="ECO:0000259" key="1">
    <source>
        <dbReference type="Pfam" id="PF12867"/>
    </source>
</evidence>
<protein>
    <submittedName>
        <fullName evidence="2">DinB superfamily protein</fullName>
    </submittedName>
</protein>